<feature type="transmembrane region" description="Helical" evidence="1">
    <location>
        <begin position="163"/>
        <end position="181"/>
    </location>
</feature>
<dbReference type="AlphaFoldDB" id="A0A165J0L7"/>
<gene>
    <name evidence="3" type="ORF">EXIGLDRAFT_737454</name>
</gene>
<dbReference type="PANTHER" id="PTHR37783:SF1">
    <property type="entry name" value="MEMBRANE PROTEIN, PUTATIVE (AFU_ORTHOLOGUE AFUA_1G04315)-RELATED"/>
    <property type="match status" value="1"/>
</dbReference>
<feature type="domain" description="DUF2470" evidence="2">
    <location>
        <begin position="16"/>
        <end position="91"/>
    </location>
</feature>
<accession>A0A165J0L7</accession>
<keyword evidence="1" id="KW-1133">Transmembrane helix</keyword>
<organism evidence="3 4">
    <name type="scientific">Exidia glandulosa HHB12029</name>
    <dbReference type="NCBI Taxonomy" id="1314781"/>
    <lineage>
        <taxon>Eukaryota</taxon>
        <taxon>Fungi</taxon>
        <taxon>Dikarya</taxon>
        <taxon>Basidiomycota</taxon>
        <taxon>Agaricomycotina</taxon>
        <taxon>Agaricomycetes</taxon>
        <taxon>Auriculariales</taxon>
        <taxon>Exidiaceae</taxon>
        <taxon>Exidia</taxon>
    </lineage>
</organism>
<reference evidence="3 4" key="1">
    <citation type="journal article" date="2016" name="Mol. Biol. Evol.">
        <title>Comparative Genomics of Early-Diverging Mushroom-Forming Fungi Provides Insights into the Origins of Lignocellulose Decay Capabilities.</title>
        <authorList>
            <person name="Nagy L.G."/>
            <person name="Riley R."/>
            <person name="Tritt A."/>
            <person name="Adam C."/>
            <person name="Daum C."/>
            <person name="Floudas D."/>
            <person name="Sun H."/>
            <person name="Yadav J.S."/>
            <person name="Pangilinan J."/>
            <person name="Larsson K.H."/>
            <person name="Matsuura K."/>
            <person name="Barry K."/>
            <person name="Labutti K."/>
            <person name="Kuo R."/>
            <person name="Ohm R.A."/>
            <person name="Bhattacharya S.S."/>
            <person name="Shirouzu T."/>
            <person name="Yoshinaga Y."/>
            <person name="Martin F.M."/>
            <person name="Grigoriev I.V."/>
            <person name="Hibbett D.S."/>
        </authorList>
    </citation>
    <scope>NUCLEOTIDE SEQUENCE [LARGE SCALE GENOMIC DNA]</scope>
    <source>
        <strain evidence="3 4">HHB12029</strain>
    </source>
</reference>
<proteinExistence type="predicted"/>
<dbReference type="InParanoid" id="A0A165J0L7"/>
<dbReference type="PANTHER" id="PTHR37783">
    <property type="entry name" value="MEMBRANE PROTEIN, PUTATIVE (AFU_ORTHOLOGUE AFUA_1G04315)-RELATED"/>
    <property type="match status" value="1"/>
</dbReference>
<evidence type="ECO:0000313" key="4">
    <source>
        <dbReference type="Proteomes" id="UP000077266"/>
    </source>
</evidence>
<name>A0A165J0L7_EXIGL</name>
<protein>
    <recommendedName>
        <fullName evidence="2">DUF2470 domain-containing protein</fullName>
    </recommendedName>
</protein>
<feature type="transmembrane region" description="Helical" evidence="1">
    <location>
        <begin position="114"/>
        <end position="133"/>
    </location>
</feature>
<dbReference type="EMBL" id="KV425978">
    <property type="protein sequence ID" value="KZV94151.1"/>
    <property type="molecule type" value="Genomic_DNA"/>
</dbReference>
<dbReference type="Pfam" id="PF10615">
    <property type="entry name" value="DUF2470"/>
    <property type="match status" value="1"/>
</dbReference>
<sequence length="235" mass="25407">MSSGKPSHGGPGVDMKTRIITHMNADHADSLALYLRNYLSVPAYEAASARLDDITVDGITLSYSSPSKTVVLPFEPPLDSLADARPRLVAMSHASSAAVGQALTRVTVYTPPNLMGALNIIGVLFGVVTFALADTMLAPNSPITRFILLGQTGVAGFMREWKGAFLLGIAAIHVTEAGLMWRKAFRHCPRRINALKYEGLGLVGWKWVLSAFAEGATSFQRFNAIIKQQEEKAKH</sequence>
<evidence type="ECO:0000259" key="2">
    <source>
        <dbReference type="Pfam" id="PF10615"/>
    </source>
</evidence>
<evidence type="ECO:0000256" key="1">
    <source>
        <dbReference type="SAM" id="Phobius"/>
    </source>
</evidence>
<keyword evidence="1" id="KW-0472">Membrane</keyword>
<dbReference type="OrthoDB" id="5553410at2759"/>
<dbReference type="Gene3D" id="3.20.180.10">
    <property type="entry name" value="PNP-oxidase-like"/>
    <property type="match status" value="1"/>
</dbReference>
<keyword evidence="1" id="KW-0812">Transmembrane</keyword>
<dbReference type="InterPro" id="IPR019595">
    <property type="entry name" value="DUF2470"/>
</dbReference>
<evidence type="ECO:0000313" key="3">
    <source>
        <dbReference type="EMBL" id="KZV94151.1"/>
    </source>
</evidence>
<dbReference type="SUPFAM" id="SSF50475">
    <property type="entry name" value="FMN-binding split barrel"/>
    <property type="match status" value="1"/>
</dbReference>
<dbReference type="Proteomes" id="UP000077266">
    <property type="component" value="Unassembled WGS sequence"/>
</dbReference>
<keyword evidence="4" id="KW-1185">Reference proteome</keyword>
<dbReference type="InterPro" id="IPR037119">
    <property type="entry name" value="Haem_oxidase_HugZ-like_sf"/>
</dbReference>